<reference evidence="2" key="1">
    <citation type="submission" date="2020-03" db="EMBL/GenBank/DDBJ databases">
        <title>Studies in the Genomics of Life Span.</title>
        <authorList>
            <person name="Glass D."/>
        </authorList>
    </citation>
    <scope>NUCLEOTIDE SEQUENCE</scope>
    <source>
        <strain evidence="2">LTLLF</strain>
        <tissue evidence="2">Muscle</tissue>
    </source>
</reference>
<dbReference type="EMBL" id="JAATJU010025800">
    <property type="protein sequence ID" value="KAH0502667.1"/>
    <property type="molecule type" value="Genomic_DNA"/>
</dbReference>
<accession>A0A8J6G2U7</accession>
<organism evidence="2 3">
    <name type="scientific">Microtus ochrogaster</name>
    <name type="common">Prairie vole</name>
    <dbReference type="NCBI Taxonomy" id="79684"/>
    <lineage>
        <taxon>Eukaryota</taxon>
        <taxon>Metazoa</taxon>
        <taxon>Chordata</taxon>
        <taxon>Craniata</taxon>
        <taxon>Vertebrata</taxon>
        <taxon>Euteleostomi</taxon>
        <taxon>Mammalia</taxon>
        <taxon>Eutheria</taxon>
        <taxon>Euarchontoglires</taxon>
        <taxon>Glires</taxon>
        <taxon>Rodentia</taxon>
        <taxon>Myomorpha</taxon>
        <taxon>Muroidea</taxon>
        <taxon>Cricetidae</taxon>
        <taxon>Arvicolinae</taxon>
        <taxon>Microtus</taxon>
    </lineage>
</organism>
<evidence type="ECO:0000313" key="3">
    <source>
        <dbReference type="Proteomes" id="UP000710432"/>
    </source>
</evidence>
<feature type="compositionally biased region" description="Low complexity" evidence="1">
    <location>
        <begin position="113"/>
        <end position="125"/>
    </location>
</feature>
<evidence type="ECO:0000256" key="1">
    <source>
        <dbReference type="SAM" id="MobiDB-lite"/>
    </source>
</evidence>
<feature type="region of interest" description="Disordered" evidence="1">
    <location>
        <begin position="1"/>
        <end position="188"/>
    </location>
</feature>
<dbReference type="Proteomes" id="UP000710432">
    <property type="component" value="Unassembled WGS sequence"/>
</dbReference>
<gene>
    <name evidence="2" type="ORF">LTLLF_191380</name>
</gene>
<protein>
    <submittedName>
        <fullName evidence="2">Uncharacterized protein</fullName>
    </submittedName>
</protein>
<comment type="caution">
    <text evidence="2">The sequence shown here is derived from an EMBL/GenBank/DDBJ whole genome shotgun (WGS) entry which is preliminary data.</text>
</comment>
<sequence length="268" mass="26852">MLSTPRGAAGVCPPQQVPGAMATAGISQPGGRKQPQPGFGLRSPNCSRPRGSKDGREGTPRLGLRSLGAPGIHSVPGAVCVRSPRSGCKQGGGSSAQRCLLQGPRWRRAEQRSAAGPLPAAAVSADGANPPSRPRLPEPGGCSGQRRWLESSARPLRSDSSGSADPGARGCPGLSKLGGGGEGARAPLPLGAPAHAAAAVSKCTRTGTCSPTLSPHPQAARVAVRNLGRGVAGGKAGSGSQDPGGKNSPANRQSFSALDFWITMSISF</sequence>
<feature type="region of interest" description="Disordered" evidence="1">
    <location>
        <begin position="230"/>
        <end position="252"/>
    </location>
</feature>
<evidence type="ECO:0000313" key="2">
    <source>
        <dbReference type="EMBL" id="KAH0502667.1"/>
    </source>
</evidence>
<dbReference type="AlphaFoldDB" id="A0A8J6G2U7"/>
<proteinExistence type="predicted"/>
<name>A0A8J6G2U7_MICOH</name>